<protein>
    <submittedName>
        <fullName evidence="1">Uncharacterized protein DUF4856</fullName>
    </submittedName>
</protein>
<dbReference type="EMBL" id="SNYI01000003">
    <property type="protein sequence ID" value="TDQ29218.1"/>
    <property type="molecule type" value="Genomic_DNA"/>
</dbReference>
<gene>
    <name evidence="1" type="ORF">CLV82_2672</name>
</gene>
<name>A0A4R6TGM1_9FLAO</name>
<sequence length="405" mass="44206">MKRNLLSTLLLSGILLTSCTNDDDNNPIDEQVNAPANYTFERDGSSTVDYNGQTTRLLMGEALSGALMDPTETATSLQAIYAHEAGTENFENTDLNFSDKNLKSKTAASADFFASNTADQFDIRADFDGWIDAQANEIFPRWNSAAAPGSAGQIADGTSTRYVSGQGLEYNQLVIKGLIGAVMADQALNNYLSASVLDEGENISENEAGITVAGKNYTTMEHKWDEAYGYVFGLNADPANPNNDLGADSFLNKYLGRVEGDSDFAGISNEIFEAFKLGRAAIVAGNYEVRDEQAAVIREKISEIIGIRSVYYLIQAKLLLEQPQPAYGTIFHDLSEAYGFIYSLQFTRKPGTMEPYFSRTEVRAILDDLMDDGANGLWNVQPQTLQNLADTIAARFDFTVTEAGS</sequence>
<comment type="caution">
    <text evidence="1">The sequence shown here is derived from an EMBL/GenBank/DDBJ whole genome shotgun (WGS) entry which is preliminary data.</text>
</comment>
<proteinExistence type="predicted"/>
<reference evidence="1 2" key="1">
    <citation type="submission" date="2019-03" db="EMBL/GenBank/DDBJ databases">
        <title>Genomic Encyclopedia of Archaeal and Bacterial Type Strains, Phase II (KMG-II): from individual species to whole genera.</title>
        <authorList>
            <person name="Goeker M."/>
        </authorList>
    </citation>
    <scope>NUCLEOTIDE SEQUENCE [LARGE SCALE GENOMIC DNA]</scope>
    <source>
        <strain evidence="1 2">DSM 18435</strain>
    </source>
</reference>
<dbReference type="InterPro" id="IPR032331">
    <property type="entry name" value="DUF4856"/>
</dbReference>
<dbReference type="Pfam" id="PF16148">
    <property type="entry name" value="DUF4856"/>
    <property type="match status" value="1"/>
</dbReference>
<evidence type="ECO:0000313" key="2">
    <source>
        <dbReference type="Proteomes" id="UP000295468"/>
    </source>
</evidence>
<keyword evidence="2" id="KW-1185">Reference proteome</keyword>
<dbReference type="PROSITE" id="PS51257">
    <property type="entry name" value="PROKAR_LIPOPROTEIN"/>
    <property type="match status" value="1"/>
</dbReference>
<dbReference type="RefSeq" id="WP_133644802.1">
    <property type="nucleotide sequence ID" value="NZ_SNYI01000003.1"/>
</dbReference>
<dbReference type="Proteomes" id="UP000295468">
    <property type="component" value="Unassembled WGS sequence"/>
</dbReference>
<evidence type="ECO:0000313" key="1">
    <source>
        <dbReference type="EMBL" id="TDQ29218.1"/>
    </source>
</evidence>
<dbReference type="AlphaFoldDB" id="A0A4R6TGM1"/>
<organism evidence="1 2">
    <name type="scientific">Zeaxanthinibacter enoshimensis</name>
    <dbReference type="NCBI Taxonomy" id="392009"/>
    <lineage>
        <taxon>Bacteria</taxon>
        <taxon>Pseudomonadati</taxon>
        <taxon>Bacteroidota</taxon>
        <taxon>Flavobacteriia</taxon>
        <taxon>Flavobacteriales</taxon>
        <taxon>Flavobacteriaceae</taxon>
        <taxon>Zeaxanthinibacter</taxon>
    </lineage>
</organism>
<dbReference type="OrthoDB" id="5498726at2"/>
<accession>A0A4R6TGM1</accession>